<gene>
    <name evidence="2" type="ORF">SS50377_14277</name>
    <name evidence="3" type="ORF">SS50377_22134</name>
</gene>
<feature type="coiled-coil region" evidence="1">
    <location>
        <begin position="140"/>
        <end position="291"/>
    </location>
</feature>
<evidence type="ECO:0000256" key="1">
    <source>
        <dbReference type="SAM" id="Coils"/>
    </source>
</evidence>
<name>V6LPS2_9EUKA</name>
<evidence type="ECO:0000313" key="2">
    <source>
        <dbReference type="EMBL" id="EST45706.1"/>
    </source>
</evidence>
<evidence type="ECO:0000313" key="3">
    <source>
        <dbReference type="EMBL" id="KAH0576570.1"/>
    </source>
</evidence>
<reference evidence="2 3" key="1">
    <citation type="journal article" date="2014" name="PLoS Genet.">
        <title>The Genome of Spironucleus salmonicida Highlights a Fish Pathogen Adapted to Fluctuating Environments.</title>
        <authorList>
            <person name="Xu F."/>
            <person name="Jerlstrom-Hultqvist J."/>
            <person name="Einarsson E."/>
            <person name="Astvaldsson A."/>
            <person name="Svard S.G."/>
            <person name="Andersson J.O."/>
        </authorList>
    </citation>
    <scope>NUCLEOTIDE SEQUENCE</scope>
    <source>
        <strain evidence="3">ATCC 50377</strain>
    </source>
</reference>
<proteinExistence type="predicted"/>
<keyword evidence="1" id="KW-0175">Coiled coil</keyword>
<dbReference type="EMBL" id="KI546089">
    <property type="protein sequence ID" value="EST45706.1"/>
    <property type="molecule type" value="Genomic_DNA"/>
</dbReference>
<reference evidence="3" key="2">
    <citation type="submission" date="2020-12" db="EMBL/GenBank/DDBJ databases">
        <title>New Spironucleus salmonicida genome in near-complete chromosomes.</title>
        <authorList>
            <person name="Xu F."/>
            <person name="Kurt Z."/>
            <person name="Jimenez-Gonzalez A."/>
            <person name="Astvaldsson A."/>
            <person name="Andersson J.O."/>
            <person name="Svard S.G."/>
        </authorList>
    </citation>
    <scope>NUCLEOTIDE SEQUENCE</scope>
    <source>
        <strain evidence="3">ATCC 50377</strain>
    </source>
</reference>
<keyword evidence="4" id="KW-1185">Reference proteome</keyword>
<organism evidence="2">
    <name type="scientific">Spironucleus salmonicida</name>
    <dbReference type="NCBI Taxonomy" id="348837"/>
    <lineage>
        <taxon>Eukaryota</taxon>
        <taxon>Metamonada</taxon>
        <taxon>Diplomonadida</taxon>
        <taxon>Hexamitidae</taxon>
        <taxon>Hexamitinae</taxon>
        <taxon>Spironucleus</taxon>
    </lineage>
</organism>
<dbReference type="Proteomes" id="UP000018208">
    <property type="component" value="Unassembled WGS sequence"/>
</dbReference>
<protein>
    <submittedName>
        <fullName evidence="2">Uncharacterized protein</fullName>
    </submittedName>
</protein>
<accession>V6LPS2</accession>
<dbReference type="AlphaFoldDB" id="V6LPS2"/>
<sequence length="450" mass="51902">MEFNILLKTDSNSKSLRIMMTISHTDVIDKLNVQLHCQQDPFFLFNCDITASTLTEKILQQTDSQILLSSLRPMLFDSIIPNLSENVFSTAGDVATFYQQQLQFASIRGAMRIPFFTIKFDKPNDRALAEHVFQMNSARISQQQNEISKLQEAVKSAELQIKNAQNSQKTAETQASNYAKELSQMRLDMQSKEQDIGKGNQELNFENKALKTKIGNLESENEQYKRMYESINSEYAKIQSQMKDMQLRINNEFSSEQSRLLQEVQQLKIKNSDLENKCAGHKDQVRSLEEQITKSASHSNNQYQYQANQQKEKQHENFVQFTGSQYQGNTQSVQNNVFVPHQQQYVSNISIKPQEQNAQQYNPFGVRPQTPIQNNQNSDIYTSRLGSSRINVDSILQKYQQSFGQQRPQTPVFQQPIPYTPLEYKPYVSPPKQVSMSSSTMSLMQKYLQK</sequence>
<dbReference type="EMBL" id="AUWU02000002">
    <property type="protein sequence ID" value="KAH0576570.1"/>
    <property type="molecule type" value="Genomic_DNA"/>
</dbReference>
<evidence type="ECO:0000313" key="4">
    <source>
        <dbReference type="Proteomes" id="UP000018208"/>
    </source>
</evidence>
<dbReference type="VEuPathDB" id="GiardiaDB:SS50377_22134"/>